<name>A0ABS6F5F4_9CLOT</name>
<sequence>MEKDILKIQIDDLKTYLYLLLSRKPMTDGYVVKCSQELDKLIVEYQKILNSNKPISISRN</sequence>
<dbReference type="Pfam" id="PF09388">
    <property type="entry name" value="SpoOE-like"/>
    <property type="match status" value="1"/>
</dbReference>
<evidence type="ECO:0000313" key="1">
    <source>
        <dbReference type="EMBL" id="MBU5592808.1"/>
    </source>
</evidence>
<protein>
    <submittedName>
        <fullName evidence="1">Aspartyl-phosphate phosphatase Spo0E family protein</fullName>
    </submittedName>
</protein>
<organism evidence="1 2">
    <name type="scientific">Clostridium simiarum</name>
    <dbReference type="NCBI Taxonomy" id="2841506"/>
    <lineage>
        <taxon>Bacteria</taxon>
        <taxon>Bacillati</taxon>
        <taxon>Bacillota</taxon>
        <taxon>Clostridia</taxon>
        <taxon>Eubacteriales</taxon>
        <taxon>Clostridiaceae</taxon>
        <taxon>Clostridium</taxon>
    </lineage>
</organism>
<evidence type="ECO:0000313" key="2">
    <source>
        <dbReference type="Proteomes" id="UP000736583"/>
    </source>
</evidence>
<dbReference type="InterPro" id="IPR018540">
    <property type="entry name" value="Spo0E-like"/>
</dbReference>
<dbReference type="Gene3D" id="4.10.280.10">
    <property type="entry name" value="Helix-loop-helix DNA-binding domain"/>
    <property type="match status" value="1"/>
</dbReference>
<reference evidence="1 2" key="1">
    <citation type="submission" date="2021-06" db="EMBL/GenBank/DDBJ databases">
        <authorList>
            <person name="Sun Q."/>
            <person name="Li D."/>
        </authorList>
    </citation>
    <scope>NUCLEOTIDE SEQUENCE [LARGE SCALE GENOMIC DNA]</scope>
    <source>
        <strain evidence="1 2">MSJ-4</strain>
    </source>
</reference>
<accession>A0ABS6F5F4</accession>
<dbReference type="InterPro" id="IPR036638">
    <property type="entry name" value="HLH_DNA-bd_sf"/>
</dbReference>
<dbReference type="Proteomes" id="UP000736583">
    <property type="component" value="Unassembled WGS sequence"/>
</dbReference>
<proteinExistence type="predicted"/>
<gene>
    <name evidence="1" type="ORF">KQI89_13730</name>
</gene>
<dbReference type="EMBL" id="JAHLQL010000005">
    <property type="protein sequence ID" value="MBU5592808.1"/>
    <property type="molecule type" value="Genomic_DNA"/>
</dbReference>
<dbReference type="RefSeq" id="WP_051986283.1">
    <property type="nucleotide sequence ID" value="NZ_JAHLQL010000005.1"/>
</dbReference>
<comment type="caution">
    <text evidence="1">The sequence shown here is derived from an EMBL/GenBank/DDBJ whole genome shotgun (WGS) entry which is preliminary data.</text>
</comment>
<keyword evidence="2" id="KW-1185">Reference proteome</keyword>
<dbReference type="SUPFAM" id="SSF140500">
    <property type="entry name" value="BAS1536-like"/>
    <property type="match status" value="1"/>
</dbReference>
<dbReference type="InterPro" id="IPR037208">
    <property type="entry name" value="Spo0E-like_sf"/>
</dbReference>